<dbReference type="EMBL" id="VHLG01000003">
    <property type="protein sequence ID" value="TPW31755.1"/>
    <property type="molecule type" value="Genomic_DNA"/>
</dbReference>
<dbReference type="SUPFAM" id="SSF81324">
    <property type="entry name" value="Voltage-gated potassium channels"/>
    <property type="match status" value="1"/>
</dbReference>
<keyword evidence="15" id="KW-1185">Reference proteome</keyword>
<keyword evidence="5" id="KW-0406">Ion transport</keyword>
<keyword evidence="3 10" id="KW-0812">Transmembrane</keyword>
<dbReference type="GO" id="GO:0015276">
    <property type="term" value="F:ligand-gated monoatomic ion channel activity"/>
    <property type="evidence" value="ECO:0007669"/>
    <property type="project" value="InterPro"/>
</dbReference>
<dbReference type="InterPro" id="IPR001638">
    <property type="entry name" value="Solute-binding_3/MltF_N"/>
</dbReference>
<feature type="transmembrane region" description="Helical" evidence="10">
    <location>
        <begin position="234"/>
        <end position="256"/>
    </location>
</feature>
<evidence type="ECO:0000256" key="3">
    <source>
        <dbReference type="ARBA" id="ARBA00022692"/>
    </source>
</evidence>
<dbReference type="SMART" id="SM00062">
    <property type="entry name" value="PBPb"/>
    <property type="match status" value="1"/>
</dbReference>
<comment type="caution">
    <text evidence="14">The sequence shown here is derived from an EMBL/GenBank/DDBJ whole genome shotgun (WGS) entry which is preliminary data.</text>
</comment>
<evidence type="ECO:0000256" key="2">
    <source>
        <dbReference type="ARBA" id="ARBA00022448"/>
    </source>
</evidence>
<name>A0A506UFJ3_9HYPH</name>
<dbReference type="OrthoDB" id="9799090at2"/>
<accession>A0A506UFJ3</accession>
<keyword evidence="2" id="KW-0813">Transport</keyword>
<evidence type="ECO:0000256" key="9">
    <source>
        <dbReference type="ARBA" id="ARBA00023303"/>
    </source>
</evidence>
<feature type="chain" id="PRO_5021444169" evidence="11">
    <location>
        <begin position="38"/>
        <end position="387"/>
    </location>
</feature>
<dbReference type="InterPro" id="IPR001320">
    <property type="entry name" value="Iontro_rcpt_C"/>
</dbReference>
<feature type="domain" description="Solute-binding protein family 3/N-terminal" evidence="12">
    <location>
        <begin position="58"/>
        <end position="384"/>
    </location>
</feature>
<comment type="subcellular location">
    <subcellularLocation>
        <location evidence="1">Membrane</location>
        <topology evidence="1">Multi-pass membrane protein</topology>
    </subcellularLocation>
</comment>
<dbReference type="Pfam" id="PF07885">
    <property type="entry name" value="Ion_trans_2"/>
    <property type="match status" value="1"/>
</dbReference>
<dbReference type="SUPFAM" id="SSF53850">
    <property type="entry name" value="Periplasmic binding protein-like II"/>
    <property type="match status" value="1"/>
</dbReference>
<evidence type="ECO:0000259" key="12">
    <source>
        <dbReference type="SMART" id="SM00062"/>
    </source>
</evidence>
<dbReference type="GO" id="GO:0016020">
    <property type="term" value="C:membrane"/>
    <property type="evidence" value="ECO:0007669"/>
    <property type="project" value="UniProtKB-SubCell"/>
</dbReference>
<feature type="signal peptide" evidence="11">
    <location>
        <begin position="1"/>
        <end position="37"/>
    </location>
</feature>
<evidence type="ECO:0000256" key="11">
    <source>
        <dbReference type="SAM" id="SignalP"/>
    </source>
</evidence>
<evidence type="ECO:0000256" key="8">
    <source>
        <dbReference type="ARBA" id="ARBA00023180"/>
    </source>
</evidence>
<evidence type="ECO:0000313" key="14">
    <source>
        <dbReference type="EMBL" id="TPW31755.1"/>
    </source>
</evidence>
<sequence length="387" mass="41395">MSAVLLLSAPARIACYWTRFTVCLVAFLALGIGLVHAQQANTAAPSVDTAASGGTEPHLVIGTHAAPPFVAQRSDGGWYGISIDLLNEIADEVGFTYKLVDLDKDELVASVASGKIDAAIGAVPINGKDETRIDFTQPYYHSGIGVAVHDANPVELAFIFKLMTSPAFLSTISLLIGPVFFFGALIWLLERRANPQQFEHRPGRGVFSGFWWATVTMTTVGYGDKAPVTFLGRLLAMAWMFIALLLASVTTAQLAAGLTSSMRETVVAGLGDLGHVRVGTVSGSPAEVALKALSIPASGFDNVDAGLSALSAHKIDAFAYDKPVLDWVTQSRSGLKVSDIVFSEESYGLILPQKDALREPIDVAILNLLDTKQWDLVLKRYMPDLSD</sequence>
<evidence type="ECO:0000256" key="7">
    <source>
        <dbReference type="ARBA" id="ARBA00023170"/>
    </source>
</evidence>
<keyword evidence="7" id="KW-0675">Receptor</keyword>
<keyword evidence="11" id="KW-0732">Signal</keyword>
<keyword evidence="9" id="KW-0407">Ion channel</keyword>
<gene>
    <name evidence="14" type="ORF">FJU08_08415</name>
</gene>
<feature type="transmembrane region" description="Helical" evidence="10">
    <location>
        <begin position="201"/>
        <end position="222"/>
    </location>
</feature>
<dbReference type="InterPro" id="IPR013099">
    <property type="entry name" value="K_chnl_dom"/>
</dbReference>
<feature type="transmembrane region" description="Helical" evidence="10">
    <location>
        <begin position="167"/>
        <end position="189"/>
    </location>
</feature>
<dbReference type="AlphaFoldDB" id="A0A506UFJ3"/>
<evidence type="ECO:0000256" key="10">
    <source>
        <dbReference type="SAM" id="Phobius"/>
    </source>
</evidence>
<dbReference type="InterPro" id="IPR015683">
    <property type="entry name" value="Ionotropic_Glu_rcpt"/>
</dbReference>
<proteinExistence type="predicted"/>
<keyword evidence="8" id="KW-0325">Glycoprotein</keyword>
<dbReference type="Pfam" id="PF00497">
    <property type="entry name" value="SBP_bac_3"/>
    <property type="match status" value="1"/>
</dbReference>
<protein>
    <submittedName>
        <fullName evidence="14">Transporter substrate-binding domain-containing protein</fullName>
    </submittedName>
</protein>
<evidence type="ECO:0000256" key="1">
    <source>
        <dbReference type="ARBA" id="ARBA00004141"/>
    </source>
</evidence>
<keyword evidence="6 10" id="KW-0472">Membrane</keyword>
<organism evidence="14 15">
    <name type="scientific">Martelella alba</name>
    <dbReference type="NCBI Taxonomy" id="2590451"/>
    <lineage>
        <taxon>Bacteria</taxon>
        <taxon>Pseudomonadati</taxon>
        <taxon>Pseudomonadota</taxon>
        <taxon>Alphaproteobacteria</taxon>
        <taxon>Hyphomicrobiales</taxon>
        <taxon>Aurantimonadaceae</taxon>
        <taxon>Martelella</taxon>
    </lineage>
</organism>
<evidence type="ECO:0000256" key="6">
    <source>
        <dbReference type="ARBA" id="ARBA00023136"/>
    </source>
</evidence>
<dbReference type="Proteomes" id="UP000318801">
    <property type="component" value="Unassembled WGS sequence"/>
</dbReference>
<reference evidence="14 15" key="1">
    <citation type="submission" date="2019-06" db="EMBL/GenBank/DDBJ databases">
        <authorList>
            <person name="Li M."/>
        </authorList>
    </citation>
    <scope>NUCLEOTIDE SEQUENCE [LARGE SCALE GENOMIC DNA]</scope>
    <source>
        <strain evidence="14 15">BGMRC2036</strain>
    </source>
</reference>
<evidence type="ECO:0000313" key="15">
    <source>
        <dbReference type="Proteomes" id="UP000318801"/>
    </source>
</evidence>
<dbReference type="Gene3D" id="3.40.190.10">
    <property type="entry name" value="Periplasmic binding protein-like II"/>
    <property type="match status" value="3"/>
</dbReference>
<dbReference type="SMART" id="SM00079">
    <property type="entry name" value="PBPe"/>
    <property type="match status" value="1"/>
</dbReference>
<evidence type="ECO:0000259" key="13">
    <source>
        <dbReference type="SMART" id="SM00079"/>
    </source>
</evidence>
<feature type="domain" description="Ionotropic glutamate receptor C-terminal" evidence="13">
    <location>
        <begin position="58"/>
        <end position="384"/>
    </location>
</feature>
<evidence type="ECO:0000256" key="4">
    <source>
        <dbReference type="ARBA" id="ARBA00022989"/>
    </source>
</evidence>
<keyword evidence="4 10" id="KW-1133">Transmembrane helix</keyword>
<dbReference type="Gene3D" id="1.10.287.70">
    <property type="match status" value="1"/>
</dbReference>
<evidence type="ECO:0000256" key="5">
    <source>
        <dbReference type="ARBA" id="ARBA00023065"/>
    </source>
</evidence>
<dbReference type="PANTHER" id="PTHR18966">
    <property type="entry name" value="IONOTROPIC GLUTAMATE RECEPTOR"/>
    <property type="match status" value="1"/>
</dbReference>